<feature type="region of interest" description="Disordered" evidence="1">
    <location>
        <begin position="1"/>
        <end position="41"/>
    </location>
</feature>
<comment type="caution">
    <text evidence="2">The sequence shown here is derived from an EMBL/GenBank/DDBJ whole genome shotgun (WGS) entry which is preliminary data.</text>
</comment>
<protein>
    <submittedName>
        <fullName evidence="2">(Mediterranean fruit fly) hypothetical protein</fullName>
    </submittedName>
</protein>
<dbReference type="Proteomes" id="UP000606786">
    <property type="component" value="Unassembled WGS sequence"/>
</dbReference>
<evidence type="ECO:0000256" key="1">
    <source>
        <dbReference type="SAM" id="MobiDB-lite"/>
    </source>
</evidence>
<gene>
    <name evidence="2" type="ORF">CCAP1982_LOCUS1245</name>
</gene>
<dbReference type="AlphaFoldDB" id="A0A811U1D8"/>
<feature type="compositionally biased region" description="Polar residues" evidence="1">
    <location>
        <begin position="24"/>
        <end position="41"/>
    </location>
</feature>
<reference evidence="2" key="1">
    <citation type="submission" date="2020-11" db="EMBL/GenBank/DDBJ databases">
        <authorList>
            <person name="Whitehead M."/>
        </authorList>
    </citation>
    <scope>NUCLEOTIDE SEQUENCE</scope>
    <source>
        <strain evidence="2">EGII</strain>
    </source>
</reference>
<organism evidence="2 3">
    <name type="scientific">Ceratitis capitata</name>
    <name type="common">Mediterranean fruit fly</name>
    <name type="synonym">Tephritis capitata</name>
    <dbReference type="NCBI Taxonomy" id="7213"/>
    <lineage>
        <taxon>Eukaryota</taxon>
        <taxon>Metazoa</taxon>
        <taxon>Ecdysozoa</taxon>
        <taxon>Arthropoda</taxon>
        <taxon>Hexapoda</taxon>
        <taxon>Insecta</taxon>
        <taxon>Pterygota</taxon>
        <taxon>Neoptera</taxon>
        <taxon>Endopterygota</taxon>
        <taxon>Diptera</taxon>
        <taxon>Brachycera</taxon>
        <taxon>Muscomorpha</taxon>
        <taxon>Tephritoidea</taxon>
        <taxon>Tephritidae</taxon>
        <taxon>Ceratitis</taxon>
        <taxon>Ceratitis</taxon>
    </lineage>
</organism>
<sequence length="104" mass="11029">MWKSKRPKCGETTRSDTTERQTTKASQQQPELSVGSSTNETVRQMEITNPVAINNINVNAIIAAIAVFIVKMLQQSAVALVVDGDDDCDAVADGNGSGSSGNVF</sequence>
<evidence type="ECO:0000313" key="2">
    <source>
        <dbReference type="EMBL" id="CAD6992381.1"/>
    </source>
</evidence>
<dbReference type="EMBL" id="CAJHJT010000001">
    <property type="protein sequence ID" value="CAD6992381.1"/>
    <property type="molecule type" value="Genomic_DNA"/>
</dbReference>
<proteinExistence type="predicted"/>
<name>A0A811U1D8_CERCA</name>
<keyword evidence="3" id="KW-1185">Reference proteome</keyword>
<evidence type="ECO:0000313" key="3">
    <source>
        <dbReference type="Proteomes" id="UP000606786"/>
    </source>
</evidence>
<accession>A0A811U1D8</accession>
<feature type="compositionally biased region" description="Basic and acidic residues" evidence="1">
    <location>
        <begin position="8"/>
        <end position="22"/>
    </location>
</feature>